<dbReference type="EMBL" id="CP021780">
    <property type="protein sequence ID" value="ASA21976.1"/>
    <property type="molecule type" value="Genomic_DNA"/>
</dbReference>
<dbReference type="OrthoDB" id="46144at2"/>
<keyword evidence="2" id="KW-1185">Reference proteome</keyword>
<dbReference type="Gene3D" id="3.30.70.2330">
    <property type="match status" value="1"/>
</dbReference>
<evidence type="ECO:0000313" key="2">
    <source>
        <dbReference type="Proteomes" id="UP000249890"/>
    </source>
</evidence>
<proteinExistence type="predicted"/>
<evidence type="ECO:0000313" key="1">
    <source>
        <dbReference type="EMBL" id="ASA21976.1"/>
    </source>
</evidence>
<dbReference type="RefSeq" id="WP_087915981.1">
    <property type="nucleotide sequence ID" value="NZ_CP021780.1"/>
</dbReference>
<accession>A0A2Z2K6T8</accession>
<name>A0A2Z2K6T8_9BACL</name>
<sequence>MNQINKLLINWKGPKTKSNYAVGQLLKVEGRYIFQYNKKVVNEAASEGFSLFVGFSDIDVAYESDKLFSIFERRIPDENRSDFKRFLEAFKDELTDDLQWDYLRYMKGNLATDSISFITPVIFEKETGLLYLVCEIAGWSITKNNLIDYEVDKEIEMVIDNNNPKDKEAIELFYHDKDTRMTIGYVPKPFNELFYRFIKNGLPIVTKIFYKKHKDNRPLIIIRSNSKMTADIIRQEKDLQYMVFICERSM</sequence>
<dbReference type="Proteomes" id="UP000249890">
    <property type="component" value="Chromosome"/>
</dbReference>
<protein>
    <recommendedName>
        <fullName evidence="3">HIRAN domain-containing protein</fullName>
    </recommendedName>
</protein>
<gene>
    <name evidence="1" type="ORF">B9T62_15035</name>
</gene>
<evidence type="ECO:0008006" key="3">
    <source>
        <dbReference type="Google" id="ProtNLM"/>
    </source>
</evidence>
<organism evidence="1 2">
    <name type="scientific">Paenibacillus donghaensis</name>
    <dbReference type="NCBI Taxonomy" id="414771"/>
    <lineage>
        <taxon>Bacteria</taxon>
        <taxon>Bacillati</taxon>
        <taxon>Bacillota</taxon>
        <taxon>Bacilli</taxon>
        <taxon>Bacillales</taxon>
        <taxon>Paenibacillaceae</taxon>
        <taxon>Paenibacillus</taxon>
    </lineage>
</organism>
<reference evidence="1 2" key="1">
    <citation type="submission" date="2017-06" db="EMBL/GenBank/DDBJ databases">
        <title>Complete genome sequence of Paenibacillus donghaensis KCTC 13049T isolated from East Sea sediment, South Korea.</title>
        <authorList>
            <person name="Jung B.K."/>
            <person name="Hong S.-J."/>
            <person name="Shin J.-H."/>
        </authorList>
    </citation>
    <scope>NUCLEOTIDE SEQUENCE [LARGE SCALE GENOMIC DNA]</scope>
    <source>
        <strain evidence="1 2">KCTC 13049</strain>
    </source>
</reference>
<dbReference type="AlphaFoldDB" id="A0A2Z2K6T8"/>
<dbReference type="KEGG" id="pdh:B9T62_15035"/>